<dbReference type="InterPro" id="IPR052043">
    <property type="entry name" value="PolySaccharide_Degr_Enz"/>
</dbReference>
<keyword evidence="1 3" id="KW-0378">Hydrolase</keyword>
<dbReference type="GO" id="GO:0016787">
    <property type="term" value="F:hydrolase activity"/>
    <property type="evidence" value="ECO:0007669"/>
    <property type="project" value="UniProtKB-KW"/>
</dbReference>
<dbReference type="PANTHER" id="PTHR33886">
    <property type="entry name" value="UNSATURATED RHAMNOGALACTURONAN HYDROLASE (EUROFUNG)"/>
    <property type="match status" value="1"/>
</dbReference>
<evidence type="ECO:0000313" key="2">
    <source>
        <dbReference type="EMBL" id="KAA8821426.1"/>
    </source>
</evidence>
<name>A0A5J5DX19_9BIFI</name>
<gene>
    <name evidence="3" type="ORF">EM848_02575</name>
    <name evidence="2" type="ORF">EMO90_04555</name>
</gene>
<sequence length="372" mass="41628">MSRLSVNAQPVDYAVASVETMMRAFAAADLPPRNHFHYHQGVFLSGVYQTYLLTGDERYFDYVRNWVNAVVAPDGSIPSAEPSQLDDMQPGILLYPLYERTRDERYRRALDRIAHTLRDFPRNSDGGLWHKANSCPHQLWLDGLYMGGPVAAQYGAEFGHPEYFDQVARHTLTMRAHTEDPMTGLYRHAYDESRRARWADPETGLAPCVWGRSVGWVPVAVLDDLDFIPADHPSRPALEAMVRDLLTAVLKVQGPDGRWWQVLDRPGDEGNWPETSCTCLFVAALCKAVRVGILDESALEPAKRGYEAVIANLGHETRPDGTKDLIVDGVCIGTGVGDYDFYCARPTSTNDLHGMGAFLIMTAEVQRVWGKM</sequence>
<dbReference type="InterPro" id="IPR008928">
    <property type="entry name" value="6-hairpin_glycosidase_sf"/>
</dbReference>
<dbReference type="PANTHER" id="PTHR33886:SF8">
    <property type="entry name" value="UNSATURATED RHAMNOGALACTURONAN HYDROLASE (EUROFUNG)"/>
    <property type="match status" value="1"/>
</dbReference>
<proteinExistence type="predicted"/>
<evidence type="ECO:0000256" key="1">
    <source>
        <dbReference type="ARBA" id="ARBA00022801"/>
    </source>
</evidence>
<dbReference type="Proteomes" id="UP000374630">
    <property type="component" value="Unassembled WGS sequence"/>
</dbReference>
<dbReference type="InterPro" id="IPR010905">
    <property type="entry name" value="Glyco_hydro_88"/>
</dbReference>
<evidence type="ECO:0000313" key="4">
    <source>
        <dbReference type="Proteomes" id="UP000345527"/>
    </source>
</evidence>
<dbReference type="GO" id="GO:0005975">
    <property type="term" value="P:carbohydrate metabolic process"/>
    <property type="evidence" value="ECO:0007669"/>
    <property type="project" value="InterPro"/>
</dbReference>
<evidence type="ECO:0000313" key="3">
    <source>
        <dbReference type="EMBL" id="KAA8824371.1"/>
    </source>
</evidence>
<dbReference type="AlphaFoldDB" id="A0A5J5DX19"/>
<dbReference type="RefSeq" id="WP_150353441.1">
    <property type="nucleotide sequence ID" value="NZ_RZNZ01000004.1"/>
</dbReference>
<dbReference type="SUPFAM" id="SSF48208">
    <property type="entry name" value="Six-hairpin glycosidases"/>
    <property type="match status" value="1"/>
</dbReference>
<comment type="caution">
    <text evidence="3">The sequence shown here is derived from an EMBL/GenBank/DDBJ whole genome shotgun (WGS) entry which is preliminary data.</text>
</comment>
<evidence type="ECO:0000313" key="5">
    <source>
        <dbReference type="Proteomes" id="UP000374630"/>
    </source>
</evidence>
<organism evidence="3 4">
    <name type="scientific">Bifidobacterium vespertilionis</name>
    <dbReference type="NCBI Taxonomy" id="2562524"/>
    <lineage>
        <taxon>Bacteria</taxon>
        <taxon>Bacillati</taxon>
        <taxon>Actinomycetota</taxon>
        <taxon>Actinomycetes</taxon>
        <taxon>Bifidobacteriales</taxon>
        <taxon>Bifidobacteriaceae</taxon>
        <taxon>Bifidobacterium</taxon>
    </lineage>
</organism>
<reference evidence="4 5" key="1">
    <citation type="journal article" date="2019" name="Syst. Appl. Microbiol.">
        <title>Characterization of Bifidobacterium species in feaces of the Egyptian fruit bat: Description of B. vespertilionis sp. nov. and B. rousetti sp. nov.</title>
        <authorList>
            <person name="Modesto M."/>
            <person name="Satti M."/>
            <person name="Watanabe K."/>
            <person name="Puglisi E."/>
            <person name="Morelli L."/>
            <person name="Huang C.-H."/>
            <person name="Liou J.-S."/>
            <person name="Miyashita M."/>
            <person name="Tamura T."/>
            <person name="Saito S."/>
            <person name="Mori K."/>
            <person name="Huang L."/>
            <person name="Sciavilla P."/>
            <person name="Sandri C."/>
            <person name="Spiezio C."/>
            <person name="Vitali F."/>
            <person name="Cavalieri D."/>
            <person name="Perpetuini G."/>
            <person name="Tofalo R."/>
            <person name="Bonetti A."/>
            <person name="Arita M."/>
            <person name="Mattarelli P."/>
        </authorList>
    </citation>
    <scope>NUCLEOTIDE SEQUENCE [LARGE SCALE GENOMIC DNA]</scope>
    <source>
        <strain evidence="2 5">RST16</strain>
        <strain evidence="3 4">RST8</strain>
    </source>
</reference>
<dbReference type="Gene3D" id="1.50.10.10">
    <property type="match status" value="1"/>
</dbReference>
<dbReference type="Pfam" id="PF07470">
    <property type="entry name" value="Glyco_hydro_88"/>
    <property type="match status" value="1"/>
</dbReference>
<dbReference type="InterPro" id="IPR012341">
    <property type="entry name" value="6hp_glycosidase-like_sf"/>
</dbReference>
<accession>A0A5J5DX19</accession>
<keyword evidence="5" id="KW-1185">Reference proteome</keyword>
<dbReference type="Proteomes" id="UP000345527">
    <property type="component" value="Unassembled WGS sequence"/>
</dbReference>
<dbReference type="EMBL" id="RZOA01000003">
    <property type="protein sequence ID" value="KAA8824371.1"/>
    <property type="molecule type" value="Genomic_DNA"/>
</dbReference>
<dbReference type="OrthoDB" id="6381507at2"/>
<dbReference type="EMBL" id="RZNZ01000004">
    <property type="protein sequence ID" value="KAA8821426.1"/>
    <property type="molecule type" value="Genomic_DNA"/>
</dbReference>
<protein>
    <submittedName>
        <fullName evidence="3">Glycoside hydrolase 105 family protein</fullName>
    </submittedName>
</protein>